<organism evidence="2 3">
    <name type="scientific">Favolaschia claudopus</name>
    <dbReference type="NCBI Taxonomy" id="2862362"/>
    <lineage>
        <taxon>Eukaryota</taxon>
        <taxon>Fungi</taxon>
        <taxon>Dikarya</taxon>
        <taxon>Basidiomycota</taxon>
        <taxon>Agaricomycotina</taxon>
        <taxon>Agaricomycetes</taxon>
        <taxon>Agaricomycetidae</taxon>
        <taxon>Agaricales</taxon>
        <taxon>Marasmiineae</taxon>
        <taxon>Mycenaceae</taxon>
        <taxon>Favolaschia</taxon>
    </lineage>
</organism>
<sequence>MAEAQTEAFAEPMLIARSLRKLIKYQFRILINEIEPCEPQGNCRRSFFSSDYLTNSANRRHYNANDPKARKNHTTKMDTGTTAKNTYAVLPAEATGRGLGDFPEPFDRGSEDFGGGFGGGSEGFDRGFDGGSEGFIKGNENKTQHIPLHCADRQFRTHRVKKCANTPIEHVKQKNIDPVGGQALYK</sequence>
<evidence type="ECO:0000313" key="3">
    <source>
        <dbReference type="Proteomes" id="UP001362999"/>
    </source>
</evidence>
<feature type="region of interest" description="Disordered" evidence="1">
    <location>
        <begin position="58"/>
        <end position="79"/>
    </location>
</feature>
<evidence type="ECO:0000313" key="2">
    <source>
        <dbReference type="EMBL" id="KAK7000546.1"/>
    </source>
</evidence>
<evidence type="ECO:0000256" key="1">
    <source>
        <dbReference type="SAM" id="MobiDB-lite"/>
    </source>
</evidence>
<accession>A0AAW0A3I1</accession>
<gene>
    <name evidence="2" type="ORF">R3P38DRAFT_2797132</name>
</gene>
<comment type="caution">
    <text evidence="2">The sequence shown here is derived from an EMBL/GenBank/DDBJ whole genome shotgun (WGS) entry which is preliminary data.</text>
</comment>
<dbReference type="AlphaFoldDB" id="A0AAW0A3I1"/>
<proteinExistence type="predicted"/>
<protein>
    <submittedName>
        <fullName evidence="2">Uncharacterized protein</fullName>
    </submittedName>
</protein>
<name>A0AAW0A3I1_9AGAR</name>
<dbReference type="Proteomes" id="UP001362999">
    <property type="component" value="Unassembled WGS sequence"/>
</dbReference>
<keyword evidence="3" id="KW-1185">Reference proteome</keyword>
<dbReference type="EMBL" id="JAWWNJ010000088">
    <property type="protein sequence ID" value="KAK7000546.1"/>
    <property type="molecule type" value="Genomic_DNA"/>
</dbReference>
<reference evidence="2 3" key="1">
    <citation type="journal article" date="2024" name="J Genomics">
        <title>Draft genome sequencing and assembly of Favolaschia claudopus CIRM-BRFM 2984 isolated from oak limbs.</title>
        <authorList>
            <person name="Navarro D."/>
            <person name="Drula E."/>
            <person name="Chaduli D."/>
            <person name="Cazenave R."/>
            <person name="Ahrendt S."/>
            <person name="Wang J."/>
            <person name="Lipzen A."/>
            <person name="Daum C."/>
            <person name="Barry K."/>
            <person name="Grigoriev I.V."/>
            <person name="Favel A."/>
            <person name="Rosso M.N."/>
            <person name="Martin F."/>
        </authorList>
    </citation>
    <scope>NUCLEOTIDE SEQUENCE [LARGE SCALE GENOMIC DNA]</scope>
    <source>
        <strain evidence="2 3">CIRM-BRFM 2984</strain>
    </source>
</reference>